<dbReference type="InterPro" id="IPR002123">
    <property type="entry name" value="Plipid/glycerol_acylTrfase"/>
</dbReference>
<accession>A0A4Z0M4H0</accession>
<feature type="domain" description="Phospholipid/glycerol acyltransferase" evidence="1">
    <location>
        <begin position="90"/>
        <end position="192"/>
    </location>
</feature>
<dbReference type="Proteomes" id="UP000298050">
    <property type="component" value="Unassembled WGS sequence"/>
</dbReference>
<sequence length="385" mass="43081">MTDPFADIRPYRDDEVDAVLSRLVADRELLDALAKLRLGWLMRLSAPLARSLVRAVLRRELRGVHDVHALQMVIKTYMDGMIERSCAGLSVSGLDQLDKGRAYLFISNHRDIAMDPAFTNYALHAAGHQTVRIAIGDNLLTKPWVSDLMRLNKSFIVRRSVTSGRELLAASRHLSAYIRHSLLEENAPVWIAQREGRAKSGVDRTEPAVVKMLAMSRDKETQSFGEHIASLGIVPVSISYELDPCDGLKANELHARSSTGRYEKGEQEDVASIGLGISGEKGRVHISFGTPLGDEFENADQVAEAIDRQVIRDYCLHPTNLYAYDRLYGEHAPRPRQLYMEDGEISRNQFDARIDAMPQAHRPHALAIYANAVLSKMDLLSDRPC</sequence>
<evidence type="ECO:0000313" key="3">
    <source>
        <dbReference type="Proteomes" id="UP000298050"/>
    </source>
</evidence>
<dbReference type="RefSeq" id="WP_135443040.1">
    <property type="nucleotide sequence ID" value="NZ_SRLE01000006.1"/>
</dbReference>
<protein>
    <submittedName>
        <fullName evidence="2">Glycerol acyltransferase</fullName>
    </submittedName>
</protein>
<reference evidence="2 3" key="1">
    <citation type="submission" date="2019-04" db="EMBL/GenBank/DDBJ databases">
        <title>Taxonomy of novel Haliea sp. from mangrove soil of West Coast of India.</title>
        <authorList>
            <person name="Verma A."/>
            <person name="Kumar P."/>
            <person name="Krishnamurthi S."/>
        </authorList>
    </citation>
    <scope>NUCLEOTIDE SEQUENCE [LARGE SCALE GENOMIC DNA]</scope>
    <source>
        <strain evidence="2 3">SAOS-164</strain>
    </source>
</reference>
<keyword evidence="2" id="KW-0808">Transferase</keyword>
<evidence type="ECO:0000313" key="2">
    <source>
        <dbReference type="EMBL" id="TGD74268.1"/>
    </source>
</evidence>
<dbReference type="Pfam" id="PF01553">
    <property type="entry name" value="Acyltransferase"/>
    <property type="match status" value="1"/>
</dbReference>
<dbReference type="OrthoDB" id="1078132at2"/>
<dbReference type="AlphaFoldDB" id="A0A4Z0M4H0"/>
<dbReference type="GO" id="GO:0042840">
    <property type="term" value="P:D-glucuronate catabolic process"/>
    <property type="evidence" value="ECO:0007669"/>
    <property type="project" value="TreeGrafter"/>
</dbReference>
<evidence type="ECO:0000259" key="1">
    <source>
        <dbReference type="Pfam" id="PF01553"/>
    </source>
</evidence>
<name>A0A4Z0M4H0_9GAMM</name>
<organism evidence="2 3">
    <name type="scientific">Mangrovimicrobium sediminis</name>
    <dbReference type="NCBI Taxonomy" id="2562682"/>
    <lineage>
        <taxon>Bacteria</taxon>
        <taxon>Pseudomonadati</taxon>
        <taxon>Pseudomonadota</taxon>
        <taxon>Gammaproteobacteria</taxon>
        <taxon>Cellvibrionales</taxon>
        <taxon>Halieaceae</taxon>
        <taxon>Mangrovimicrobium</taxon>
    </lineage>
</organism>
<dbReference type="PANTHER" id="PTHR30068">
    <property type="entry name" value="URONATE ISOMERASE"/>
    <property type="match status" value="1"/>
</dbReference>
<proteinExistence type="predicted"/>
<gene>
    <name evidence="2" type="ORF">E4634_09100</name>
</gene>
<dbReference type="GO" id="GO:0016746">
    <property type="term" value="F:acyltransferase activity"/>
    <property type="evidence" value="ECO:0007669"/>
    <property type="project" value="UniProtKB-KW"/>
</dbReference>
<dbReference type="PANTHER" id="PTHR30068:SF3">
    <property type="entry name" value="PHOSPHOLIPID_GLYCEROL ACYLTRANSFERASE DOMAIN-CONTAINING PROTEIN"/>
    <property type="match status" value="1"/>
</dbReference>
<keyword evidence="3" id="KW-1185">Reference proteome</keyword>
<keyword evidence="2" id="KW-0012">Acyltransferase</keyword>
<dbReference type="EMBL" id="SRLE01000006">
    <property type="protein sequence ID" value="TGD74268.1"/>
    <property type="molecule type" value="Genomic_DNA"/>
</dbReference>
<comment type="caution">
    <text evidence="2">The sequence shown here is derived from an EMBL/GenBank/DDBJ whole genome shotgun (WGS) entry which is preliminary data.</text>
</comment>
<dbReference type="SUPFAM" id="SSF69593">
    <property type="entry name" value="Glycerol-3-phosphate (1)-acyltransferase"/>
    <property type="match status" value="1"/>
</dbReference>
<dbReference type="GO" id="GO:0019698">
    <property type="term" value="P:D-galacturonate catabolic process"/>
    <property type="evidence" value="ECO:0007669"/>
    <property type="project" value="TreeGrafter"/>
</dbReference>